<dbReference type="RefSeq" id="WP_089875156.1">
    <property type="nucleotide sequence ID" value="NZ_FNBH01000006.1"/>
</dbReference>
<reference evidence="2" key="1">
    <citation type="submission" date="2016-10" db="EMBL/GenBank/DDBJ databases">
        <authorList>
            <person name="Varghese N."/>
            <person name="Submissions S."/>
        </authorList>
    </citation>
    <scope>NUCLEOTIDE SEQUENCE [LARGE SCALE GENOMIC DNA]</scope>
    <source>
        <strain evidence="2">DSM 19684</strain>
    </source>
</reference>
<name>A0A1G7VVZ9_9FLAO</name>
<dbReference type="EMBL" id="FNBH01000006">
    <property type="protein sequence ID" value="SDG63897.1"/>
    <property type="molecule type" value="Genomic_DNA"/>
</dbReference>
<gene>
    <name evidence="1" type="ORF">SAMN05421825_3729</name>
</gene>
<dbReference type="AlphaFoldDB" id="A0A1G7VVZ9"/>
<organism evidence="1 2">
    <name type="scientific">Epilithonimonas hungarica</name>
    <dbReference type="NCBI Taxonomy" id="454006"/>
    <lineage>
        <taxon>Bacteria</taxon>
        <taxon>Pseudomonadati</taxon>
        <taxon>Bacteroidota</taxon>
        <taxon>Flavobacteriia</taxon>
        <taxon>Flavobacteriales</taxon>
        <taxon>Weeksellaceae</taxon>
        <taxon>Chryseobacterium group</taxon>
        <taxon>Epilithonimonas</taxon>
    </lineage>
</organism>
<evidence type="ECO:0008006" key="3">
    <source>
        <dbReference type="Google" id="ProtNLM"/>
    </source>
</evidence>
<dbReference type="InterPro" id="IPR035093">
    <property type="entry name" value="RelE/ParE_toxin_dom_sf"/>
</dbReference>
<evidence type="ECO:0000313" key="1">
    <source>
        <dbReference type="EMBL" id="SDG63897.1"/>
    </source>
</evidence>
<dbReference type="OrthoDB" id="1098070at2"/>
<accession>A0A1G7VVZ9</accession>
<protein>
    <recommendedName>
        <fullName evidence="3">Type II toxin-antitoxin system RelE/ParE family toxin</fullName>
    </recommendedName>
</protein>
<dbReference type="Proteomes" id="UP000199203">
    <property type="component" value="Unassembled WGS sequence"/>
</dbReference>
<evidence type="ECO:0000313" key="2">
    <source>
        <dbReference type="Proteomes" id="UP000199203"/>
    </source>
</evidence>
<dbReference type="Gene3D" id="3.30.2310.20">
    <property type="entry name" value="RelE-like"/>
    <property type="match status" value="1"/>
</dbReference>
<sequence>MEIRWSKFALADLEQIEDYIGNRFTYREYQNFIIILNHKISLILNKKVIFQKLEKFPNYNKLLITEQTTLIYKLEYDYLKVLRLYNNYQDEDKKFVIDDL</sequence>
<dbReference type="STRING" id="454006.SAMN05421825_3729"/>
<proteinExistence type="predicted"/>
<keyword evidence="2" id="KW-1185">Reference proteome</keyword>